<dbReference type="Gene3D" id="3.30.70.270">
    <property type="match status" value="1"/>
</dbReference>
<organism evidence="1 2">
    <name type="scientific">Artemia franciscana</name>
    <name type="common">Brine shrimp</name>
    <name type="synonym">Artemia sanfranciscana</name>
    <dbReference type="NCBI Taxonomy" id="6661"/>
    <lineage>
        <taxon>Eukaryota</taxon>
        <taxon>Metazoa</taxon>
        <taxon>Ecdysozoa</taxon>
        <taxon>Arthropoda</taxon>
        <taxon>Crustacea</taxon>
        <taxon>Branchiopoda</taxon>
        <taxon>Anostraca</taxon>
        <taxon>Artemiidae</taxon>
        <taxon>Artemia</taxon>
    </lineage>
</organism>
<keyword evidence="2" id="KW-1185">Reference proteome</keyword>
<protein>
    <submittedName>
        <fullName evidence="1">Uncharacterized protein</fullName>
    </submittedName>
</protein>
<dbReference type="EMBL" id="JAVRJZ010000010">
    <property type="protein sequence ID" value="KAK2717408.1"/>
    <property type="molecule type" value="Genomic_DNA"/>
</dbReference>
<evidence type="ECO:0000313" key="2">
    <source>
        <dbReference type="Proteomes" id="UP001187531"/>
    </source>
</evidence>
<dbReference type="Gene3D" id="3.10.10.10">
    <property type="entry name" value="HIV Type 1 Reverse Transcriptase, subunit A, domain 1"/>
    <property type="match status" value="1"/>
</dbReference>
<name>A0AA88HYB4_ARTSF</name>
<dbReference type="Proteomes" id="UP001187531">
    <property type="component" value="Unassembled WGS sequence"/>
</dbReference>
<proteinExistence type="predicted"/>
<dbReference type="AlphaFoldDB" id="A0AA88HYB4"/>
<evidence type="ECO:0000313" key="1">
    <source>
        <dbReference type="EMBL" id="KAK2717408.1"/>
    </source>
</evidence>
<accession>A0AA88HYB4</accession>
<reference evidence="1" key="1">
    <citation type="submission" date="2023-07" db="EMBL/GenBank/DDBJ databases">
        <title>Chromosome-level genome assembly of Artemia franciscana.</title>
        <authorList>
            <person name="Jo E."/>
        </authorList>
    </citation>
    <scope>NUCLEOTIDE SEQUENCE</scope>
    <source>
        <tissue evidence="1">Whole body</tissue>
    </source>
</reference>
<sequence length="79" mass="9190">MFTHNQKVVGQTEWINSIVEVERSDESVRLCLDPREPKKSMQKPYYPISTFEDIAAKAHGQNKNPDWVKKNQCKDPTTQ</sequence>
<comment type="caution">
    <text evidence="1">The sequence shown here is derived from an EMBL/GenBank/DDBJ whole genome shotgun (WGS) entry which is preliminary data.</text>
</comment>
<dbReference type="InterPro" id="IPR043128">
    <property type="entry name" value="Rev_trsase/Diguanyl_cyclase"/>
</dbReference>
<gene>
    <name evidence="1" type="ORF">QYM36_006254</name>
</gene>